<evidence type="ECO:0000313" key="1">
    <source>
        <dbReference type="EMBL" id="KAI6080789.1"/>
    </source>
</evidence>
<keyword evidence="2" id="KW-1185">Reference proteome</keyword>
<organism evidence="1 2">
    <name type="scientific">Hypoxylon rubiginosum</name>
    <dbReference type="NCBI Taxonomy" id="110542"/>
    <lineage>
        <taxon>Eukaryota</taxon>
        <taxon>Fungi</taxon>
        <taxon>Dikarya</taxon>
        <taxon>Ascomycota</taxon>
        <taxon>Pezizomycotina</taxon>
        <taxon>Sordariomycetes</taxon>
        <taxon>Xylariomycetidae</taxon>
        <taxon>Xylariales</taxon>
        <taxon>Hypoxylaceae</taxon>
        <taxon>Hypoxylon</taxon>
    </lineage>
</organism>
<comment type="caution">
    <text evidence="1">The sequence shown here is derived from an EMBL/GenBank/DDBJ whole genome shotgun (WGS) entry which is preliminary data.</text>
</comment>
<evidence type="ECO:0000313" key="2">
    <source>
        <dbReference type="Proteomes" id="UP001497680"/>
    </source>
</evidence>
<sequence length="563" mass="61204">MGSHSNPEQPTMELKQIEDKQLALSDGDSGTMKISQHSDEEQWKAGKPELTILATLSIISFIIAVDAMILVPALPTLARALNATSIATFWAGTSFLLANASFVPFIGAVSDILGRRQLLLSSVILFTVGTIICCVANNVETLLAGRTIQGVGAGGIQTMSYVIVSDIIPLRQRPKYGNFTVLAWGLGAALGPVFGGVITEHTTWRWLFYINFPFCALGLFIIPFTVKLKSPHQRTIMEKLLRIDWIGSVLFVGGTSSFLIGLTWGGIQFPWSAYQSWLPILLGGLAVIVSLLYEKMVATIPFLRLSVFGSISAAIIFFCTLVHGYLLFSHLYYIMFYYESVRATSPTISGVIIMAVNILMFPAGMATGITITRRGQFLWAIRGGFAIATLGNGLLLLLNESRPLVGTVFILLVSSIGQGMLLSALNVSSQIVTKTRDAAYAVTMFMFMRVFGQCLGVAVGTAVFENVFLRALQDRNVPGAAGIAVDAQAFVATLTAMPDSAPKMAIISAYMEGFRGVFYLLLAISAFCFILSFFIKHYSMDKKLDSEHKLAKGNEEQSAPERI</sequence>
<accession>A0ACC0CK61</accession>
<dbReference type="Proteomes" id="UP001497680">
    <property type="component" value="Unassembled WGS sequence"/>
</dbReference>
<reference evidence="1 2" key="1">
    <citation type="journal article" date="2022" name="New Phytol.">
        <title>Ecological generalism drives hyperdiversity of secondary metabolite gene clusters in xylarialean endophytes.</title>
        <authorList>
            <person name="Franco M.E.E."/>
            <person name="Wisecaver J.H."/>
            <person name="Arnold A.E."/>
            <person name="Ju Y.M."/>
            <person name="Slot J.C."/>
            <person name="Ahrendt S."/>
            <person name="Moore L.P."/>
            <person name="Eastman K.E."/>
            <person name="Scott K."/>
            <person name="Konkel Z."/>
            <person name="Mondo S.J."/>
            <person name="Kuo A."/>
            <person name="Hayes R.D."/>
            <person name="Haridas S."/>
            <person name="Andreopoulos B."/>
            <person name="Riley R."/>
            <person name="LaButti K."/>
            <person name="Pangilinan J."/>
            <person name="Lipzen A."/>
            <person name="Amirebrahimi M."/>
            <person name="Yan J."/>
            <person name="Adam C."/>
            <person name="Keymanesh K."/>
            <person name="Ng V."/>
            <person name="Louie K."/>
            <person name="Northen T."/>
            <person name="Drula E."/>
            <person name="Henrissat B."/>
            <person name="Hsieh H.M."/>
            <person name="Youens-Clark K."/>
            <person name="Lutzoni F."/>
            <person name="Miadlikowska J."/>
            <person name="Eastwood D.C."/>
            <person name="Hamelin R.C."/>
            <person name="Grigoriev I.V."/>
            <person name="U'Ren J.M."/>
        </authorList>
    </citation>
    <scope>NUCLEOTIDE SEQUENCE [LARGE SCALE GENOMIC DNA]</scope>
    <source>
        <strain evidence="1 2">ER1909</strain>
    </source>
</reference>
<proteinExistence type="predicted"/>
<name>A0ACC0CK61_9PEZI</name>
<gene>
    <name evidence="1" type="ORF">F4821DRAFT_47767</name>
</gene>
<protein>
    <submittedName>
        <fullName evidence="1">Major facilitator superfamily domain-containing protein</fullName>
    </submittedName>
</protein>
<dbReference type="EMBL" id="MU394422">
    <property type="protein sequence ID" value="KAI6080789.1"/>
    <property type="molecule type" value="Genomic_DNA"/>
</dbReference>